<dbReference type="SUPFAM" id="SSF48179">
    <property type="entry name" value="6-phosphogluconate dehydrogenase C-terminal domain-like"/>
    <property type="match status" value="1"/>
</dbReference>
<dbReference type="InterPro" id="IPR008927">
    <property type="entry name" value="6-PGluconate_DH-like_C_sf"/>
</dbReference>
<dbReference type="AlphaFoldDB" id="A0A381NGD1"/>
<dbReference type="InterPro" id="IPR006176">
    <property type="entry name" value="3-OHacyl-CoA_DH_NAD-bd"/>
</dbReference>
<reference evidence="5" key="1">
    <citation type="submission" date="2018-05" db="EMBL/GenBank/DDBJ databases">
        <authorList>
            <person name="Lanie J.A."/>
            <person name="Ng W.-L."/>
            <person name="Kazmierczak K.M."/>
            <person name="Andrzejewski T.M."/>
            <person name="Davidsen T.M."/>
            <person name="Wayne K.J."/>
            <person name="Tettelin H."/>
            <person name="Glass J.I."/>
            <person name="Rusch D."/>
            <person name="Podicherti R."/>
            <person name="Tsui H.-C.T."/>
            <person name="Winkler M.E."/>
        </authorList>
    </citation>
    <scope>NUCLEOTIDE SEQUENCE</scope>
</reference>
<dbReference type="Pfam" id="PF02737">
    <property type="entry name" value="3HCDH_N"/>
    <property type="match status" value="1"/>
</dbReference>
<dbReference type="InterPro" id="IPR036291">
    <property type="entry name" value="NAD(P)-bd_dom_sf"/>
</dbReference>
<gene>
    <name evidence="5" type="ORF">METZ01_LOCUS6504</name>
</gene>
<dbReference type="GO" id="GO:0006631">
    <property type="term" value="P:fatty acid metabolic process"/>
    <property type="evidence" value="ECO:0007669"/>
    <property type="project" value="InterPro"/>
</dbReference>
<protein>
    <recommendedName>
        <fullName evidence="6">3-hydroxyacyl-CoA dehydrogenase NAD binding domain-containing protein</fullName>
    </recommendedName>
</protein>
<dbReference type="SUPFAM" id="SSF51735">
    <property type="entry name" value="NAD(P)-binding Rossmann-fold domains"/>
    <property type="match status" value="1"/>
</dbReference>
<evidence type="ECO:0000256" key="1">
    <source>
        <dbReference type="ARBA" id="ARBA00009463"/>
    </source>
</evidence>
<organism evidence="5">
    <name type="scientific">marine metagenome</name>
    <dbReference type="NCBI Taxonomy" id="408172"/>
    <lineage>
        <taxon>unclassified sequences</taxon>
        <taxon>metagenomes</taxon>
        <taxon>ecological metagenomes</taxon>
    </lineage>
</organism>
<name>A0A381NGD1_9ZZZZ</name>
<feature type="domain" description="3-hydroxyacyl-CoA dehydrogenase C-terminal" evidence="3">
    <location>
        <begin position="191"/>
        <end position="276"/>
    </location>
</feature>
<dbReference type="EMBL" id="UINC01000341">
    <property type="protein sequence ID" value="SUZ53650.1"/>
    <property type="molecule type" value="Genomic_DNA"/>
</dbReference>
<dbReference type="Pfam" id="PF00725">
    <property type="entry name" value="3HCDH"/>
    <property type="match status" value="1"/>
</dbReference>
<proteinExistence type="inferred from homology"/>
<dbReference type="GO" id="GO:0050104">
    <property type="term" value="F:L-gulonate 3-dehydrogenase activity"/>
    <property type="evidence" value="ECO:0007669"/>
    <property type="project" value="TreeGrafter"/>
</dbReference>
<keyword evidence="2" id="KW-0560">Oxidoreductase</keyword>
<comment type="similarity">
    <text evidence="1">Belongs to the 3-hydroxyacyl-CoA dehydrogenase family.</text>
</comment>
<dbReference type="InterPro" id="IPR006108">
    <property type="entry name" value="3HC_DH_C"/>
</dbReference>
<dbReference type="InterPro" id="IPR013328">
    <property type="entry name" value="6PGD_dom2"/>
</dbReference>
<dbReference type="GO" id="GO:0070403">
    <property type="term" value="F:NAD+ binding"/>
    <property type="evidence" value="ECO:0007669"/>
    <property type="project" value="InterPro"/>
</dbReference>
<evidence type="ECO:0000259" key="4">
    <source>
        <dbReference type="Pfam" id="PF02737"/>
    </source>
</evidence>
<evidence type="ECO:0000256" key="2">
    <source>
        <dbReference type="ARBA" id="ARBA00023002"/>
    </source>
</evidence>
<dbReference type="PANTHER" id="PTHR48075">
    <property type="entry name" value="3-HYDROXYACYL-COA DEHYDROGENASE FAMILY PROTEIN"/>
    <property type="match status" value="1"/>
</dbReference>
<dbReference type="Gene3D" id="1.10.1040.10">
    <property type="entry name" value="N-(1-d-carboxylethyl)-l-norvaline Dehydrogenase, domain 2"/>
    <property type="match status" value="1"/>
</dbReference>
<accession>A0A381NGD1</accession>
<dbReference type="Gene3D" id="3.40.50.720">
    <property type="entry name" value="NAD(P)-binding Rossmann-like Domain"/>
    <property type="match status" value="1"/>
</dbReference>
<feature type="domain" description="3-hydroxyacyl-CoA dehydrogenase NAD binding" evidence="4">
    <location>
        <begin position="9"/>
        <end position="187"/>
    </location>
</feature>
<evidence type="ECO:0000313" key="5">
    <source>
        <dbReference type="EMBL" id="SUZ53650.1"/>
    </source>
</evidence>
<evidence type="ECO:0000259" key="3">
    <source>
        <dbReference type="Pfam" id="PF00725"/>
    </source>
</evidence>
<dbReference type="PANTHER" id="PTHR48075:SF1">
    <property type="entry name" value="LAMBDA-CRYSTALLIN HOMOLOG"/>
    <property type="match status" value="1"/>
</dbReference>
<evidence type="ECO:0008006" key="6">
    <source>
        <dbReference type="Google" id="ProtNLM"/>
    </source>
</evidence>
<sequence>MVNNSRKLITIVGGGNIGSAWATVFLLHGYRVSLYENDFEVHAKSKKSIKKGLNLFIESNNLDSKKVNNILCNISYFKDLIRALSGTKYVIEAINENLNDKINIFKNISQNIDEDVVIASSSSFLPISKISEKTINKDRCLNLHPGNPPYLLKFAEIVPSKFTSKKALDQTKCLLKSIKLHPILLKKEVDGFVFNRLQGALLKEAYSLINNDIVEANDIDLIVRKGLGLRWAVMGPFETIDLNTKGGIEKHSKIMIPFYKSMFSKKGKSNFEKKSIKKVIAERRKLLPLGKMSARISWRDKKIFKLINLLK</sequence>